<proteinExistence type="inferred from homology"/>
<comment type="subcellular location">
    <subcellularLocation>
        <location evidence="1">Cell membrane</location>
        <topology evidence="1">Peripheral membrane protein</topology>
    </subcellularLocation>
</comment>
<dbReference type="GO" id="GO:0042626">
    <property type="term" value="F:ATPase-coupled transmembrane transporter activity"/>
    <property type="evidence" value="ECO:0007669"/>
    <property type="project" value="TreeGrafter"/>
</dbReference>
<dbReference type="SMART" id="SM00382">
    <property type="entry name" value="AAA"/>
    <property type="match status" value="1"/>
</dbReference>
<keyword evidence="3" id="KW-0813">Transport</keyword>
<gene>
    <name evidence="10" type="ORF">SAMN05421737_10993</name>
</gene>
<dbReference type="PANTHER" id="PTHR43553">
    <property type="entry name" value="HEAVY METAL TRANSPORTER"/>
    <property type="match status" value="1"/>
</dbReference>
<dbReference type="InterPro" id="IPR030947">
    <property type="entry name" value="EcfA_1"/>
</dbReference>
<dbReference type="InterPro" id="IPR017871">
    <property type="entry name" value="ABC_transporter-like_CS"/>
</dbReference>
<dbReference type="PROSITE" id="PS00211">
    <property type="entry name" value="ABC_TRANSPORTER_1"/>
    <property type="match status" value="1"/>
</dbReference>
<evidence type="ECO:0000256" key="7">
    <source>
        <dbReference type="ARBA" id="ARBA00022967"/>
    </source>
</evidence>
<evidence type="ECO:0000256" key="6">
    <source>
        <dbReference type="ARBA" id="ARBA00022840"/>
    </source>
</evidence>
<dbReference type="Gene3D" id="3.40.50.300">
    <property type="entry name" value="P-loop containing nucleotide triphosphate hydrolases"/>
    <property type="match status" value="1"/>
</dbReference>
<comment type="similarity">
    <text evidence="2">Belongs to the ABC transporter superfamily.</text>
</comment>
<evidence type="ECO:0000256" key="1">
    <source>
        <dbReference type="ARBA" id="ARBA00004202"/>
    </source>
</evidence>
<evidence type="ECO:0000256" key="8">
    <source>
        <dbReference type="ARBA" id="ARBA00023136"/>
    </source>
</evidence>
<dbReference type="InterPro" id="IPR027417">
    <property type="entry name" value="P-loop_NTPase"/>
</dbReference>
<dbReference type="InterPro" id="IPR050095">
    <property type="entry name" value="ECF_ABC_transporter_ATP-bd"/>
</dbReference>
<dbReference type="GO" id="GO:0043190">
    <property type="term" value="C:ATP-binding cassette (ABC) transporter complex"/>
    <property type="evidence" value="ECO:0007669"/>
    <property type="project" value="TreeGrafter"/>
</dbReference>
<feature type="domain" description="ABC transporter" evidence="9">
    <location>
        <begin position="5"/>
        <end position="237"/>
    </location>
</feature>
<organism evidence="10 11">
    <name type="scientific">Shouchella lonarensis</name>
    <dbReference type="NCBI Taxonomy" id="1464122"/>
    <lineage>
        <taxon>Bacteria</taxon>
        <taxon>Bacillati</taxon>
        <taxon>Bacillota</taxon>
        <taxon>Bacilli</taxon>
        <taxon>Bacillales</taxon>
        <taxon>Bacillaceae</taxon>
        <taxon>Shouchella</taxon>
    </lineage>
</organism>
<dbReference type="AlphaFoldDB" id="A0A1G6M558"/>
<name>A0A1G6M558_9BACI</name>
<dbReference type="InterPro" id="IPR015856">
    <property type="entry name" value="ABC_transpr_CbiO/EcfA_su"/>
</dbReference>
<dbReference type="STRING" id="1464122.SAMN05421737_10993"/>
<dbReference type="InterPro" id="IPR003439">
    <property type="entry name" value="ABC_transporter-like_ATP-bd"/>
</dbReference>
<keyword evidence="8" id="KW-0472">Membrane</keyword>
<sequence length="275" mass="30548">MYLTVHCDAFQYPDTTKHVLTDVYVKIAQGERVAIVGGNGSGKSTFARLLNGLLIPTSGVVMVDGLDTKCKEGCAFIRSKVGFVFQNPDHQLVTSIVEDDIVFGLENAEWPAEQIAERLQQVARQFGIEPLLKRSVHQLSGGQKQRVALAGVVALSPEVVVLDEVTSMLDPEGKAQVNACIDQLHAKGMTIISVTHDVQEMQRADRILGFNDGQVVYDGTPDALFSNRQLVQTLQVTRPFVYELQEQLKQRGVHLPHCDREEALIEALWTYYLKM</sequence>
<dbReference type="GO" id="GO:0016887">
    <property type="term" value="F:ATP hydrolysis activity"/>
    <property type="evidence" value="ECO:0007669"/>
    <property type="project" value="InterPro"/>
</dbReference>
<dbReference type="Proteomes" id="UP000242662">
    <property type="component" value="Unassembled WGS sequence"/>
</dbReference>
<reference evidence="11" key="1">
    <citation type="submission" date="2016-09" db="EMBL/GenBank/DDBJ databases">
        <authorList>
            <person name="Varghese N."/>
            <person name="Submissions S."/>
        </authorList>
    </citation>
    <scope>NUCLEOTIDE SEQUENCE [LARGE SCALE GENOMIC DNA]</scope>
    <source>
        <strain evidence="11">25nlg</strain>
    </source>
</reference>
<evidence type="ECO:0000313" key="11">
    <source>
        <dbReference type="Proteomes" id="UP000242662"/>
    </source>
</evidence>
<keyword evidence="5" id="KW-0547">Nucleotide-binding</keyword>
<accession>A0A1G6M558</accession>
<evidence type="ECO:0000313" key="10">
    <source>
        <dbReference type="EMBL" id="SDC50454.1"/>
    </source>
</evidence>
<keyword evidence="6 10" id="KW-0067">ATP-binding</keyword>
<evidence type="ECO:0000256" key="4">
    <source>
        <dbReference type="ARBA" id="ARBA00022475"/>
    </source>
</evidence>
<evidence type="ECO:0000256" key="3">
    <source>
        <dbReference type="ARBA" id="ARBA00022448"/>
    </source>
</evidence>
<dbReference type="GO" id="GO:0005524">
    <property type="term" value="F:ATP binding"/>
    <property type="evidence" value="ECO:0007669"/>
    <property type="project" value="UniProtKB-KW"/>
</dbReference>
<keyword evidence="4" id="KW-1003">Cell membrane</keyword>
<dbReference type="CDD" id="cd03225">
    <property type="entry name" value="ABC_cobalt_CbiO_domain1"/>
    <property type="match status" value="1"/>
</dbReference>
<evidence type="ECO:0000256" key="5">
    <source>
        <dbReference type="ARBA" id="ARBA00022741"/>
    </source>
</evidence>
<dbReference type="EMBL" id="FMYM01000009">
    <property type="protein sequence ID" value="SDC50454.1"/>
    <property type="molecule type" value="Genomic_DNA"/>
</dbReference>
<dbReference type="InterPro" id="IPR003593">
    <property type="entry name" value="AAA+_ATPase"/>
</dbReference>
<dbReference type="NCBIfam" id="TIGR04520">
    <property type="entry name" value="ECF_ATPase_1"/>
    <property type="match status" value="1"/>
</dbReference>
<dbReference type="FunFam" id="3.40.50.300:FF:000224">
    <property type="entry name" value="Energy-coupling factor transporter ATP-binding protein EcfA"/>
    <property type="match status" value="1"/>
</dbReference>
<evidence type="ECO:0000256" key="2">
    <source>
        <dbReference type="ARBA" id="ARBA00005417"/>
    </source>
</evidence>
<dbReference type="RefSeq" id="WP_176763890.1">
    <property type="nucleotide sequence ID" value="NZ_FMYM01000009.1"/>
</dbReference>
<dbReference type="PROSITE" id="PS50893">
    <property type="entry name" value="ABC_TRANSPORTER_2"/>
    <property type="match status" value="1"/>
</dbReference>
<protein>
    <submittedName>
        <fullName evidence="10">Energy-coupling factor transport system ATP-binding protein</fullName>
    </submittedName>
</protein>
<dbReference type="GO" id="GO:0015087">
    <property type="term" value="F:cobalt ion transmembrane transporter activity"/>
    <property type="evidence" value="ECO:0007669"/>
    <property type="project" value="UniProtKB-ARBA"/>
</dbReference>
<dbReference type="PANTHER" id="PTHR43553:SF24">
    <property type="entry name" value="ENERGY-COUPLING FACTOR TRANSPORTER ATP-BINDING PROTEIN ECFA1"/>
    <property type="match status" value="1"/>
</dbReference>
<evidence type="ECO:0000259" key="9">
    <source>
        <dbReference type="PROSITE" id="PS50893"/>
    </source>
</evidence>
<dbReference type="Pfam" id="PF00005">
    <property type="entry name" value="ABC_tran"/>
    <property type="match status" value="1"/>
</dbReference>
<keyword evidence="11" id="KW-1185">Reference proteome</keyword>
<dbReference type="SUPFAM" id="SSF52540">
    <property type="entry name" value="P-loop containing nucleoside triphosphate hydrolases"/>
    <property type="match status" value="1"/>
</dbReference>
<keyword evidence="7" id="KW-1278">Translocase</keyword>